<feature type="region of interest" description="Disordered" evidence="1">
    <location>
        <begin position="22"/>
        <end position="138"/>
    </location>
</feature>
<keyword evidence="3" id="KW-1185">Reference proteome</keyword>
<organism evidence="2 3">
    <name type="scientific">Stachybotrys chartarum (strain CBS 109288 / IBT 7711)</name>
    <name type="common">Toxic black mold</name>
    <name type="synonym">Stilbospora chartarum</name>
    <dbReference type="NCBI Taxonomy" id="1280523"/>
    <lineage>
        <taxon>Eukaryota</taxon>
        <taxon>Fungi</taxon>
        <taxon>Dikarya</taxon>
        <taxon>Ascomycota</taxon>
        <taxon>Pezizomycotina</taxon>
        <taxon>Sordariomycetes</taxon>
        <taxon>Hypocreomycetidae</taxon>
        <taxon>Hypocreales</taxon>
        <taxon>Stachybotryaceae</taxon>
        <taxon>Stachybotrys</taxon>
    </lineage>
</organism>
<gene>
    <name evidence="2" type="ORF">S7711_09949</name>
</gene>
<feature type="compositionally biased region" description="Pro residues" evidence="1">
    <location>
        <begin position="123"/>
        <end position="137"/>
    </location>
</feature>
<accession>A0A084ALC6</accession>
<protein>
    <submittedName>
        <fullName evidence="2">Uncharacterized protein</fullName>
    </submittedName>
</protein>
<evidence type="ECO:0000313" key="3">
    <source>
        <dbReference type="Proteomes" id="UP000028045"/>
    </source>
</evidence>
<proteinExistence type="predicted"/>
<evidence type="ECO:0000256" key="1">
    <source>
        <dbReference type="SAM" id="MobiDB-lite"/>
    </source>
</evidence>
<evidence type="ECO:0000313" key="2">
    <source>
        <dbReference type="EMBL" id="KEY66105.1"/>
    </source>
</evidence>
<sequence length="409" mass="44415">MPRPSEPIDRARLQQALQSILSQSMGMAQSLIEEQPPDVPPAANDQPVEVQRRNRSTTLSRKLSKSLRGLASHARPGKRRAAPSDPDAPSKRRAITLPSRLSPSPGRGDVAENPSPADAQHVAPPPSADRHQAPPPARADVEPLAQRFPGIDTETLVGLGDVHPTCDPILRFLLSGESFAQLQRLIQLSVDTPPRRIGVPRILEPFSAETKEHVLSLIWVMRDLGEKRSQGVRDYFSLMSSYVTLRSRREASRPDGLTSSVGGSREKMAKELGIKASTLSDWDGRGHNISLLTGGHLGLLCLFPLDLTHRPILRTILARGKISETATMGAFVESNPFLVQLSSIIQRHVWPVMSGQTSTLPPAVSSLLGKASMWKPEQFVANLARQLGAIEGAPAEAAAAERSQIAMEE</sequence>
<dbReference type="HOGENOM" id="CLU_738053_0_0_1"/>
<dbReference type="Proteomes" id="UP000028045">
    <property type="component" value="Unassembled WGS sequence"/>
</dbReference>
<name>A0A084ALC6_STACB</name>
<reference evidence="2 3" key="1">
    <citation type="journal article" date="2014" name="BMC Genomics">
        <title>Comparative genome sequencing reveals chemotype-specific gene clusters in the toxigenic black mold Stachybotrys.</title>
        <authorList>
            <person name="Semeiks J."/>
            <person name="Borek D."/>
            <person name="Otwinowski Z."/>
            <person name="Grishin N.V."/>
        </authorList>
    </citation>
    <scope>NUCLEOTIDE SEQUENCE [LARGE SCALE GENOMIC DNA]</scope>
    <source>
        <strain evidence="3">CBS 109288 / IBT 7711</strain>
    </source>
</reference>
<dbReference type="EMBL" id="KL648670">
    <property type="protein sequence ID" value="KEY66105.1"/>
    <property type="molecule type" value="Genomic_DNA"/>
</dbReference>
<dbReference type="AlphaFoldDB" id="A0A084ALC6"/>